<keyword evidence="4 7" id="KW-0812">Transmembrane</keyword>
<keyword evidence="5 7" id="KW-1133">Transmembrane helix</keyword>
<comment type="subcellular location">
    <subcellularLocation>
        <location evidence="1">Membrane</location>
        <topology evidence="1">Multi-pass membrane protein</topology>
    </subcellularLocation>
</comment>
<evidence type="ECO:0000256" key="6">
    <source>
        <dbReference type="ARBA" id="ARBA00023136"/>
    </source>
</evidence>
<keyword evidence="11" id="KW-1185">Reference proteome</keyword>
<evidence type="ECO:0000259" key="9">
    <source>
        <dbReference type="Pfam" id="PF16916"/>
    </source>
</evidence>
<feature type="transmembrane region" description="Helical" evidence="7">
    <location>
        <begin position="97"/>
        <end position="116"/>
    </location>
</feature>
<dbReference type="Gene3D" id="3.30.70.1350">
    <property type="entry name" value="Cation efflux protein, cytoplasmic domain"/>
    <property type="match status" value="1"/>
</dbReference>
<accession>E7MPI1</accession>
<evidence type="ECO:0000256" key="3">
    <source>
        <dbReference type="ARBA" id="ARBA00022448"/>
    </source>
</evidence>
<sequence length="391" mass="44300">MINYLINKYIKNADDIQNETVRFAYGKLTSIIGIAANLLLFIVKLTIGFMTRSVSIMSDGFNNLSDVMTCLVTVLGYRIASKPADKEHPFGHGRVEYVVSFVIAVVIFTVSFELIKQGIQQIIEPNEILFKPVLMLILVLSIGVKLWISYLNHTIGKRIDNLAMIATAQDARNDAWSTLITIVAMLLSQLKTTFPFDGVATLVIACFILKSGYELIKEIVDRLIGKPADQELVKQIREIILKHKEIRGLHDLIIHDYGPSVKIGSAHAEVDAKMNFVKIHDIIDQAEREVGDTLHVMMTLHMDPIEYDNPITNAYFEDLKCILSQIDPAITVHDFRTVLGDEHTNLVFDLVIPYSFYLEDEQIKAEIDRHFEKYPNKIYTVITFDHPYTGG</sequence>
<dbReference type="Pfam" id="PF16916">
    <property type="entry name" value="ZT_dimer"/>
    <property type="match status" value="1"/>
</dbReference>
<dbReference type="Proteomes" id="UP000004097">
    <property type="component" value="Unassembled WGS sequence"/>
</dbReference>
<organism evidence="10 11">
    <name type="scientific">Solobacterium moorei F0204</name>
    <dbReference type="NCBI Taxonomy" id="706433"/>
    <lineage>
        <taxon>Bacteria</taxon>
        <taxon>Bacillati</taxon>
        <taxon>Bacillota</taxon>
        <taxon>Erysipelotrichia</taxon>
        <taxon>Erysipelotrichales</taxon>
        <taxon>Erysipelotrichaceae</taxon>
        <taxon>Solobacterium</taxon>
    </lineage>
</organism>
<dbReference type="PANTHER" id="PTHR43840:SF15">
    <property type="entry name" value="MITOCHONDRIAL METAL TRANSPORTER 1-RELATED"/>
    <property type="match status" value="1"/>
</dbReference>
<evidence type="ECO:0000259" key="8">
    <source>
        <dbReference type="Pfam" id="PF01545"/>
    </source>
</evidence>
<dbReference type="EMBL" id="AECQ01000028">
    <property type="protein sequence ID" value="EFW24086.1"/>
    <property type="molecule type" value="Genomic_DNA"/>
</dbReference>
<dbReference type="RefSeq" id="WP_006526269.1">
    <property type="nucleotide sequence ID" value="NZ_GL637665.1"/>
</dbReference>
<evidence type="ECO:0000256" key="2">
    <source>
        <dbReference type="ARBA" id="ARBA00008114"/>
    </source>
</evidence>
<name>E7MPI1_9FIRM</name>
<dbReference type="FunFam" id="1.20.1510.10:FF:000006">
    <property type="entry name" value="Divalent cation efflux transporter"/>
    <property type="match status" value="1"/>
</dbReference>
<dbReference type="InterPro" id="IPR002524">
    <property type="entry name" value="Cation_efflux"/>
</dbReference>
<dbReference type="Pfam" id="PF01545">
    <property type="entry name" value="Cation_efflux"/>
    <property type="match status" value="1"/>
</dbReference>
<evidence type="ECO:0000256" key="5">
    <source>
        <dbReference type="ARBA" id="ARBA00022989"/>
    </source>
</evidence>
<feature type="domain" description="Cation efflux protein cytoplasmic" evidence="9">
    <location>
        <begin position="229"/>
        <end position="304"/>
    </location>
</feature>
<dbReference type="InterPro" id="IPR050291">
    <property type="entry name" value="CDF_Transporter"/>
</dbReference>
<protein>
    <submittedName>
        <fullName evidence="10">Cation diffusion facilitator family transporter</fullName>
    </submittedName>
</protein>
<reference evidence="10 11" key="1">
    <citation type="submission" date="2010-08" db="EMBL/GenBank/DDBJ databases">
        <authorList>
            <person name="Weinstock G."/>
            <person name="Sodergren E."/>
            <person name="Clifton S."/>
            <person name="Fulton L."/>
            <person name="Fulton B."/>
            <person name="Courtney L."/>
            <person name="Fronick C."/>
            <person name="Harrison M."/>
            <person name="Strong C."/>
            <person name="Farmer C."/>
            <person name="Delahaunty K."/>
            <person name="Markovic C."/>
            <person name="Hall O."/>
            <person name="Minx P."/>
            <person name="Tomlinson C."/>
            <person name="Mitreva M."/>
            <person name="Hou S."/>
            <person name="Chen J."/>
            <person name="Wollam A."/>
            <person name="Pepin K.H."/>
            <person name="Johnson M."/>
            <person name="Bhonagiri V."/>
            <person name="Zhang X."/>
            <person name="Suruliraj S."/>
            <person name="Warren W."/>
            <person name="Chinwalla A."/>
            <person name="Mardis E.R."/>
            <person name="Wilson R.K."/>
        </authorList>
    </citation>
    <scope>NUCLEOTIDE SEQUENCE [LARGE SCALE GENOMIC DNA]</scope>
    <source>
        <strain evidence="10 11">F0204</strain>
    </source>
</reference>
<dbReference type="InterPro" id="IPR027470">
    <property type="entry name" value="Cation_efflux_CTD"/>
</dbReference>
<dbReference type="PANTHER" id="PTHR43840">
    <property type="entry name" value="MITOCHONDRIAL METAL TRANSPORTER 1-RELATED"/>
    <property type="match status" value="1"/>
</dbReference>
<evidence type="ECO:0000313" key="11">
    <source>
        <dbReference type="Proteomes" id="UP000004097"/>
    </source>
</evidence>
<dbReference type="OrthoDB" id="9806522at2"/>
<dbReference type="GO" id="GO:0016020">
    <property type="term" value="C:membrane"/>
    <property type="evidence" value="ECO:0007669"/>
    <property type="project" value="UniProtKB-SubCell"/>
</dbReference>
<evidence type="ECO:0000313" key="10">
    <source>
        <dbReference type="EMBL" id="EFW24086.1"/>
    </source>
</evidence>
<evidence type="ECO:0000256" key="4">
    <source>
        <dbReference type="ARBA" id="ARBA00022692"/>
    </source>
</evidence>
<evidence type="ECO:0000256" key="7">
    <source>
        <dbReference type="SAM" id="Phobius"/>
    </source>
</evidence>
<evidence type="ECO:0000256" key="1">
    <source>
        <dbReference type="ARBA" id="ARBA00004141"/>
    </source>
</evidence>
<dbReference type="SUPFAM" id="SSF161111">
    <property type="entry name" value="Cation efflux protein transmembrane domain-like"/>
    <property type="match status" value="1"/>
</dbReference>
<dbReference type="InterPro" id="IPR058533">
    <property type="entry name" value="Cation_efflux_TM"/>
</dbReference>
<dbReference type="Gene3D" id="1.20.1510.10">
    <property type="entry name" value="Cation efflux protein transmembrane domain"/>
    <property type="match status" value="1"/>
</dbReference>
<gene>
    <name evidence="10" type="ORF">HMPREF9430_01462</name>
</gene>
<dbReference type="NCBIfam" id="TIGR01297">
    <property type="entry name" value="CDF"/>
    <property type="match status" value="1"/>
</dbReference>
<comment type="caution">
    <text evidence="10">The sequence shown here is derived from an EMBL/GenBank/DDBJ whole genome shotgun (WGS) entry which is preliminary data.</text>
</comment>
<keyword evidence="3" id="KW-0813">Transport</keyword>
<dbReference type="HOGENOM" id="CLU_013430_3_4_9"/>
<dbReference type="AlphaFoldDB" id="E7MPI1"/>
<dbReference type="GO" id="GO:0008324">
    <property type="term" value="F:monoatomic cation transmembrane transporter activity"/>
    <property type="evidence" value="ECO:0007669"/>
    <property type="project" value="InterPro"/>
</dbReference>
<dbReference type="eggNOG" id="COG0053">
    <property type="taxonomic scope" value="Bacteria"/>
</dbReference>
<dbReference type="SUPFAM" id="SSF160240">
    <property type="entry name" value="Cation efflux protein cytoplasmic domain-like"/>
    <property type="match status" value="1"/>
</dbReference>
<feature type="transmembrane region" description="Helical" evidence="7">
    <location>
        <begin position="28"/>
        <end position="49"/>
    </location>
</feature>
<dbReference type="InterPro" id="IPR027469">
    <property type="entry name" value="Cation_efflux_TMD_sf"/>
</dbReference>
<comment type="similarity">
    <text evidence="2">Belongs to the cation diffusion facilitator (CDF) transporter (TC 2.A.4) family.</text>
</comment>
<dbReference type="STRING" id="706433.HMPREF9430_01462"/>
<feature type="transmembrane region" description="Helical" evidence="7">
    <location>
        <begin position="128"/>
        <end position="148"/>
    </location>
</feature>
<proteinExistence type="inferred from homology"/>
<dbReference type="InterPro" id="IPR036837">
    <property type="entry name" value="Cation_efflux_CTD_sf"/>
</dbReference>
<keyword evidence="6 7" id="KW-0472">Membrane</keyword>
<feature type="domain" description="Cation efflux protein transmembrane" evidence="8">
    <location>
        <begin position="31"/>
        <end position="223"/>
    </location>
</feature>